<comment type="caution">
    <text evidence="1">The sequence shown here is derived from an EMBL/GenBank/DDBJ whole genome shotgun (WGS) entry which is preliminary data.</text>
</comment>
<dbReference type="Proteomes" id="UP000626109">
    <property type="component" value="Unassembled WGS sequence"/>
</dbReference>
<dbReference type="AlphaFoldDB" id="A0A813K2B6"/>
<reference evidence="1" key="1">
    <citation type="submission" date="2021-02" db="EMBL/GenBank/DDBJ databases">
        <authorList>
            <person name="Dougan E. K."/>
            <person name="Rhodes N."/>
            <person name="Thang M."/>
            <person name="Chan C."/>
        </authorList>
    </citation>
    <scope>NUCLEOTIDE SEQUENCE</scope>
</reference>
<gene>
    <name evidence="1" type="ORF">PGLA2088_LOCUS27686</name>
</gene>
<accession>A0A813K2B6</accession>
<dbReference type="EMBL" id="CAJNNW010027560">
    <property type="protein sequence ID" value="CAE8692001.1"/>
    <property type="molecule type" value="Genomic_DNA"/>
</dbReference>
<feature type="non-terminal residue" evidence="1">
    <location>
        <position position="273"/>
    </location>
</feature>
<protein>
    <submittedName>
        <fullName evidence="1">Uncharacterized protein</fullName>
    </submittedName>
</protein>
<organism evidence="1 2">
    <name type="scientific">Polarella glacialis</name>
    <name type="common">Dinoflagellate</name>
    <dbReference type="NCBI Taxonomy" id="89957"/>
    <lineage>
        <taxon>Eukaryota</taxon>
        <taxon>Sar</taxon>
        <taxon>Alveolata</taxon>
        <taxon>Dinophyceae</taxon>
        <taxon>Suessiales</taxon>
        <taxon>Suessiaceae</taxon>
        <taxon>Polarella</taxon>
    </lineage>
</organism>
<name>A0A813K2B6_POLGL</name>
<sequence length="273" mass="30395">MEGSSMVAFSALKTCHSTAADKARSQALEVLRQTLRVLTKAVKHAETEAIEMGKAPDQFCIHRQNSVFRALNATMDDPSIGLQNEHQPRCFGLVVPELVLREAYIVTRDIVPLPGWETGRDSEPAFMDMNLHALRGDSEPKIVLYQVDHEDPMNPRGLVMAYAEHQVHPLVSDFDPFLIGSSGMSFQATTSADAELMRWCLKGTEEIISGSSGKSWTSQWLQILKRDGFQPKLPKFGFGDQTSYSITSDLVDSTVETGAVRHGAECFNWYFPQ</sequence>
<proteinExistence type="predicted"/>
<evidence type="ECO:0000313" key="2">
    <source>
        <dbReference type="Proteomes" id="UP000626109"/>
    </source>
</evidence>
<evidence type="ECO:0000313" key="1">
    <source>
        <dbReference type="EMBL" id="CAE8692001.1"/>
    </source>
</evidence>